<dbReference type="SUPFAM" id="SSF51621">
    <property type="entry name" value="Phosphoenolpyruvate/pyruvate domain"/>
    <property type="match status" value="1"/>
</dbReference>
<dbReference type="EMBL" id="FNEH01000008">
    <property type="protein sequence ID" value="SDI53961.1"/>
    <property type="molecule type" value="Genomic_DNA"/>
</dbReference>
<dbReference type="InterPro" id="IPR002078">
    <property type="entry name" value="Sigma_54_int"/>
</dbReference>
<keyword evidence="1" id="KW-0238">DNA-binding</keyword>
<dbReference type="Gene3D" id="1.10.10.60">
    <property type="entry name" value="Homeodomain-like"/>
    <property type="match status" value="1"/>
</dbReference>
<dbReference type="PROSITE" id="PS00688">
    <property type="entry name" value="SIGMA54_INTERACT_3"/>
    <property type="match status" value="1"/>
</dbReference>
<reference evidence="1 2" key="1">
    <citation type="submission" date="2016-10" db="EMBL/GenBank/DDBJ databases">
        <authorList>
            <person name="de Groot N.N."/>
        </authorList>
    </citation>
    <scope>NUCLEOTIDE SEQUENCE [LARGE SCALE GENOMIC DNA]</scope>
    <source>
        <strain evidence="1 2">WG7</strain>
    </source>
</reference>
<dbReference type="Proteomes" id="UP000198945">
    <property type="component" value="Unassembled WGS sequence"/>
</dbReference>
<sequence>MNINKRIKKSIKKNNPVIGVAVGSGLSAKQVAEGGADFILALSAGLYRNAGVSSMGSMMPFGNSNDMNLKFAKEEILPRVKNTPVIFGAFASDITKTDESLIKEISDSGFVGVNNFPTVGLIDGNYRKALEENNLGFEREVEFMHKAVEKGLYTVAFVFNKKQAKAMAEVGVNIICAHLGWTAGGEKGIKNNDKLSENIKLVKEIFNAAKKVNNNILHMIYGGGDIKDPAAVNNFYQKSDTIGYIGGSSFERIPVEISIKDTVSSFKNFYKLQRENKKLKKELIKKKSFDKIVGHSNIMQEMYDLIDKVANKNVNVLVFGESGTGKELVCRALHYNSSRSDKAFVKINCATIPENLLESELFGHEKGAFTGAEKQRIGKFELADGGTLFLDEVGEIDINLQAKLLRVLQEKEFERVGSNKTINVDVRVISATNKNLRQAVADGDFREDLFYRLNVVSINTPSLREHKEDIPLLVNNFIELIKEKFSIEILKIESEVFDILMKYDWPGNVRELKNIIERAAILSENNIIKVENLPRSFKDLSDQISPLNNKNMPEDLNQHVGLYEKQIIINTLKRNDFNQTNTADELGICRKTLYNKIQKYNINLKKF</sequence>
<accession>A0A1M7M3J3</accession>
<dbReference type="RefSeq" id="WP_073158924.1">
    <property type="nucleotide sequence ID" value="NZ_FNEH01000008.1"/>
</dbReference>
<dbReference type="FunFam" id="3.40.50.300:FF:000006">
    <property type="entry name" value="DNA-binding transcriptional regulator NtrC"/>
    <property type="match status" value="1"/>
</dbReference>
<dbReference type="CDD" id="cd00009">
    <property type="entry name" value="AAA"/>
    <property type="match status" value="1"/>
</dbReference>
<dbReference type="GO" id="GO:0005524">
    <property type="term" value="F:ATP binding"/>
    <property type="evidence" value="ECO:0007669"/>
    <property type="project" value="InterPro"/>
</dbReference>
<dbReference type="SUPFAM" id="SSF46689">
    <property type="entry name" value="Homeodomain-like"/>
    <property type="match status" value="1"/>
</dbReference>
<dbReference type="Pfam" id="PF09370">
    <property type="entry name" value="PEP_hydrolase"/>
    <property type="match status" value="1"/>
</dbReference>
<evidence type="ECO:0000313" key="2">
    <source>
        <dbReference type="Proteomes" id="UP000198945"/>
    </source>
</evidence>
<dbReference type="GO" id="GO:0003824">
    <property type="term" value="F:catalytic activity"/>
    <property type="evidence" value="ECO:0007669"/>
    <property type="project" value="InterPro"/>
</dbReference>
<name>A0A1M7M3J3_9FIRM</name>
<dbReference type="Gene3D" id="1.10.8.60">
    <property type="match status" value="1"/>
</dbReference>
<dbReference type="SMART" id="SM00382">
    <property type="entry name" value="AAA"/>
    <property type="match status" value="1"/>
</dbReference>
<dbReference type="PROSITE" id="PS00675">
    <property type="entry name" value="SIGMA54_INTERACT_1"/>
    <property type="match status" value="1"/>
</dbReference>
<dbReference type="InterPro" id="IPR027417">
    <property type="entry name" value="P-loop_NTPase"/>
</dbReference>
<dbReference type="Pfam" id="PF25601">
    <property type="entry name" value="AAA_lid_14"/>
    <property type="match status" value="1"/>
</dbReference>
<protein>
    <submittedName>
        <fullName evidence="1">DNA-binding transcriptional response regulator, NtrC family, contains REC, AAA-type ATPase, and a Fis-type DNA-binding domains</fullName>
    </submittedName>
</protein>
<dbReference type="InterPro" id="IPR013785">
    <property type="entry name" value="Aldolase_TIM"/>
</dbReference>
<dbReference type="GO" id="GO:0006355">
    <property type="term" value="P:regulation of DNA-templated transcription"/>
    <property type="evidence" value="ECO:0007669"/>
    <property type="project" value="InterPro"/>
</dbReference>
<dbReference type="PANTHER" id="PTHR32071:SF57">
    <property type="entry name" value="C4-DICARBOXYLATE TRANSPORT TRANSCRIPTIONAL REGULATORY PROTEIN DCTD"/>
    <property type="match status" value="1"/>
</dbReference>
<dbReference type="InterPro" id="IPR003593">
    <property type="entry name" value="AAA+_ATPase"/>
</dbReference>
<dbReference type="SUPFAM" id="SSF52540">
    <property type="entry name" value="P-loop containing nucleoside triphosphate hydrolases"/>
    <property type="match status" value="1"/>
</dbReference>
<dbReference type="PROSITE" id="PS50045">
    <property type="entry name" value="SIGMA54_INTERACT_4"/>
    <property type="match status" value="1"/>
</dbReference>
<dbReference type="InterPro" id="IPR009215">
    <property type="entry name" value="TIM-br_IGPS-like"/>
</dbReference>
<gene>
    <name evidence="1" type="ORF">SAMN04515654_10829</name>
</gene>
<dbReference type="Pfam" id="PF02954">
    <property type="entry name" value="HTH_8"/>
    <property type="match status" value="1"/>
</dbReference>
<dbReference type="Pfam" id="PF00158">
    <property type="entry name" value="Sigma54_activat"/>
    <property type="match status" value="1"/>
</dbReference>
<dbReference type="PRINTS" id="PR01590">
    <property type="entry name" value="HTHFIS"/>
</dbReference>
<dbReference type="GO" id="GO:0043565">
    <property type="term" value="F:sequence-specific DNA binding"/>
    <property type="evidence" value="ECO:0007669"/>
    <property type="project" value="InterPro"/>
</dbReference>
<dbReference type="InterPro" id="IPR025943">
    <property type="entry name" value="Sigma_54_int_dom_ATP-bd_2"/>
</dbReference>
<dbReference type="InterPro" id="IPR025944">
    <property type="entry name" value="Sigma_54_int_dom_CS"/>
</dbReference>
<dbReference type="OrthoDB" id="9803970at2"/>
<dbReference type="AlphaFoldDB" id="A0A1M7M3J3"/>
<dbReference type="InterPro" id="IPR015813">
    <property type="entry name" value="Pyrv/PenolPyrv_kinase-like_dom"/>
</dbReference>
<dbReference type="Gene3D" id="3.20.20.70">
    <property type="entry name" value="Aldolase class I"/>
    <property type="match status" value="1"/>
</dbReference>
<dbReference type="InterPro" id="IPR002197">
    <property type="entry name" value="HTH_Fis"/>
</dbReference>
<dbReference type="PANTHER" id="PTHR32071">
    <property type="entry name" value="TRANSCRIPTIONAL REGULATORY PROTEIN"/>
    <property type="match status" value="1"/>
</dbReference>
<dbReference type="Gene3D" id="3.40.50.300">
    <property type="entry name" value="P-loop containing nucleotide triphosphate hydrolases"/>
    <property type="match status" value="1"/>
</dbReference>
<dbReference type="InterPro" id="IPR025662">
    <property type="entry name" value="Sigma_54_int_dom_ATP-bd_1"/>
</dbReference>
<proteinExistence type="predicted"/>
<organism evidence="1 2">
    <name type="scientific">Halanaerobium congolense</name>
    <dbReference type="NCBI Taxonomy" id="54121"/>
    <lineage>
        <taxon>Bacteria</taxon>
        <taxon>Bacillati</taxon>
        <taxon>Bacillota</taxon>
        <taxon>Clostridia</taxon>
        <taxon>Halanaerobiales</taxon>
        <taxon>Halanaerobiaceae</taxon>
        <taxon>Halanaerobium</taxon>
    </lineage>
</organism>
<dbReference type="InterPro" id="IPR058031">
    <property type="entry name" value="AAA_lid_NorR"/>
</dbReference>
<dbReference type="STRING" id="54121.SAMN04515653_10967"/>
<evidence type="ECO:0000313" key="1">
    <source>
        <dbReference type="EMBL" id="SDI53961.1"/>
    </source>
</evidence>
<dbReference type="InterPro" id="IPR009057">
    <property type="entry name" value="Homeodomain-like_sf"/>
</dbReference>
<dbReference type="PROSITE" id="PS00676">
    <property type="entry name" value="SIGMA54_INTERACT_2"/>
    <property type="match status" value="1"/>
</dbReference>